<evidence type="ECO:0000256" key="1">
    <source>
        <dbReference type="SAM" id="MobiDB-lite"/>
    </source>
</evidence>
<evidence type="ECO:0000313" key="4">
    <source>
        <dbReference type="Proteomes" id="UP000179179"/>
    </source>
</evidence>
<feature type="compositionally biased region" description="Basic and acidic residues" evidence="1">
    <location>
        <begin position="331"/>
        <end position="347"/>
    </location>
</feature>
<dbReference type="OrthoDB" id="5418088at2759"/>
<feature type="compositionally biased region" description="Low complexity" evidence="1">
    <location>
        <begin position="22"/>
        <end position="36"/>
    </location>
</feature>
<dbReference type="Proteomes" id="UP000179179">
    <property type="component" value="Unassembled WGS sequence"/>
</dbReference>
<feature type="region of interest" description="Disordered" evidence="1">
    <location>
        <begin position="197"/>
        <end position="478"/>
    </location>
</feature>
<dbReference type="InterPro" id="IPR058348">
    <property type="entry name" value="DUF8035"/>
</dbReference>
<feature type="region of interest" description="Disordered" evidence="1">
    <location>
        <begin position="1"/>
        <end position="42"/>
    </location>
</feature>
<dbReference type="AlphaFoldDB" id="A0A1F8A4V6"/>
<proteinExistence type="predicted"/>
<feature type="compositionally biased region" description="Basic and acidic residues" evidence="1">
    <location>
        <begin position="573"/>
        <end position="585"/>
    </location>
</feature>
<organism evidence="3 4">
    <name type="scientific">Aspergillus bombycis</name>
    <dbReference type="NCBI Taxonomy" id="109264"/>
    <lineage>
        <taxon>Eukaryota</taxon>
        <taxon>Fungi</taxon>
        <taxon>Dikarya</taxon>
        <taxon>Ascomycota</taxon>
        <taxon>Pezizomycotina</taxon>
        <taxon>Eurotiomycetes</taxon>
        <taxon>Eurotiomycetidae</taxon>
        <taxon>Eurotiales</taxon>
        <taxon>Aspergillaceae</taxon>
        <taxon>Aspergillus</taxon>
    </lineage>
</organism>
<feature type="compositionally biased region" description="Basic and acidic residues" evidence="1">
    <location>
        <begin position="371"/>
        <end position="391"/>
    </location>
</feature>
<dbReference type="GeneID" id="34448227"/>
<feature type="compositionally biased region" description="Basic and acidic residues" evidence="1">
    <location>
        <begin position="420"/>
        <end position="440"/>
    </location>
</feature>
<comment type="caution">
    <text evidence="3">The sequence shown here is derived from an EMBL/GenBank/DDBJ whole genome shotgun (WGS) entry which is preliminary data.</text>
</comment>
<keyword evidence="4" id="KW-1185">Reference proteome</keyword>
<dbReference type="EMBL" id="LYCR01000032">
    <property type="protein sequence ID" value="OGM46439.1"/>
    <property type="molecule type" value="Genomic_DNA"/>
</dbReference>
<feature type="region of interest" description="Disordered" evidence="1">
    <location>
        <begin position="139"/>
        <end position="161"/>
    </location>
</feature>
<dbReference type="STRING" id="109264.A0A1F8A4V6"/>
<gene>
    <name evidence="3" type="ORF">ABOM_004837</name>
</gene>
<feature type="compositionally biased region" description="Basic residues" evidence="1">
    <location>
        <begin position="246"/>
        <end position="256"/>
    </location>
</feature>
<protein>
    <submittedName>
        <fullName evidence="3">Zinc finger protein DHHC domain containing protein</fullName>
    </submittedName>
</protein>
<feature type="compositionally biased region" description="Basic and acidic residues" evidence="1">
    <location>
        <begin position="449"/>
        <end position="459"/>
    </location>
</feature>
<feature type="compositionally biased region" description="Acidic residues" evidence="1">
    <location>
        <begin position="558"/>
        <end position="569"/>
    </location>
</feature>
<dbReference type="RefSeq" id="XP_022390156.1">
    <property type="nucleotide sequence ID" value="XM_022531966.1"/>
</dbReference>
<feature type="compositionally biased region" description="Basic residues" evidence="1">
    <location>
        <begin position="399"/>
        <end position="410"/>
    </location>
</feature>
<feature type="compositionally biased region" description="Basic and acidic residues" evidence="1">
    <location>
        <begin position="219"/>
        <end position="229"/>
    </location>
</feature>
<feature type="region of interest" description="Disordered" evidence="1">
    <location>
        <begin position="540"/>
        <end position="591"/>
    </location>
</feature>
<dbReference type="PANTHER" id="PTHR42081:SF1">
    <property type="entry name" value="ZINC FINGER PROTEIN DHHC DOMAIN CONTAINING PROTEIN"/>
    <property type="match status" value="1"/>
</dbReference>
<feature type="compositionally biased region" description="Low complexity" evidence="1">
    <location>
        <begin position="313"/>
        <end position="325"/>
    </location>
</feature>
<accession>A0A1F8A4V6</accession>
<dbReference type="Pfam" id="PF26118">
    <property type="entry name" value="DUF8035"/>
    <property type="match status" value="1"/>
</dbReference>
<feature type="domain" description="DUF8035" evidence="2">
    <location>
        <begin position="479"/>
        <end position="532"/>
    </location>
</feature>
<feature type="compositionally biased region" description="Basic residues" evidence="1">
    <location>
        <begin position="348"/>
        <end position="357"/>
    </location>
</feature>
<sequence>MSPSGSRIIDPMRASTGTVQLSSSYDPSSASRSTYSGHPSSGPYVVTAYDPRYFREGGLEAQRVSSKTYRDAGHSTKLRTEYEIRPRQRSNTTSAADTHLAPALFQAMTIIRCIPLRPGATGAPSFRLSYRLCQEQDLSRRSRYPPTGGLRKGEDIDDYDAYSYTNPREQFEKDSAARIHHDRGSYWRERPLSLTGIDDPQLVSRSGPRSPKPPPSTRGFDRLEWDPRVRRPIQGSADSDIDVASVHRRMPRRNPVHLHQEADEGYSSYRSDYEDAHRHRHRHRRHNSSRSSRQPYGDGASRSSITNEPAPQGTTTGLGTAVLGGIYDDYESQRAERHRSYDHDTRERHSRPQRPSRRRADSDSDAYTSDEDLRKHRREASARPKASRSDDSASGSERPRRRRSHSRHRPQNSPTNKEMIQVDRQEDKRAESTVSKDSETPPKGILKIPTDKFPEEPNPVREGVAPLKDAHKKGIPPGARWTKIDRRLVNPAALEAGRERFEERSDYVIVLRVLSKEEIQAYAVRTQEIRDARYREYVQERRRRREEDKRRGRPVDDFSSDDEEDDDDSPGGVEDKPAEQHKLAEPVKSAG</sequence>
<reference evidence="3 4" key="1">
    <citation type="journal article" date="2016" name="Genome Biol. Evol.">
        <title>Draft genome sequence of an aflatoxigenic Aspergillus species, A. bombycis.</title>
        <authorList>
            <person name="Moore G.G."/>
            <person name="Mack B.M."/>
            <person name="Beltz S.B."/>
            <person name="Gilbert M.K."/>
        </authorList>
    </citation>
    <scope>NUCLEOTIDE SEQUENCE [LARGE SCALE GENOMIC DNA]</scope>
    <source>
        <strain evidence="4">NRRL 26010</strain>
    </source>
</reference>
<name>A0A1F8A4V6_9EURO</name>
<feature type="compositionally biased region" description="Basic residues" evidence="1">
    <location>
        <begin position="278"/>
        <end position="288"/>
    </location>
</feature>
<feature type="compositionally biased region" description="Basic and acidic residues" evidence="1">
    <location>
        <begin position="540"/>
        <end position="556"/>
    </location>
</feature>
<evidence type="ECO:0000313" key="3">
    <source>
        <dbReference type="EMBL" id="OGM46439.1"/>
    </source>
</evidence>
<evidence type="ECO:0000259" key="2">
    <source>
        <dbReference type="Pfam" id="PF26118"/>
    </source>
</evidence>
<dbReference type="PANTHER" id="PTHR42081">
    <property type="entry name" value="ZINC FINGER PROTEIN DHHC DOMAIN CONTAINING PROTEIN"/>
    <property type="match status" value="1"/>
</dbReference>